<sequence>ENLLKTVLNPIKDQVLAFKSESVCKSIIVRSIELQIFKIWSPARVAISESKSAPSKDYVLAKY</sequence>
<evidence type="ECO:0000313" key="1">
    <source>
        <dbReference type="EMBL" id="CDW43845.1"/>
    </source>
</evidence>
<accession>A0A0K2V0L6</accession>
<reference evidence="1" key="1">
    <citation type="submission" date="2014-05" db="EMBL/GenBank/DDBJ databases">
        <authorList>
            <person name="Chronopoulou M."/>
        </authorList>
    </citation>
    <scope>NUCLEOTIDE SEQUENCE</scope>
    <source>
        <tissue evidence="1">Whole organism</tissue>
    </source>
</reference>
<dbReference type="EMBL" id="HACA01026484">
    <property type="protein sequence ID" value="CDW43845.1"/>
    <property type="molecule type" value="Transcribed_RNA"/>
</dbReference>
<name>A0A0K2V0L6_LEPSM</name>
<organism evidence="1">
    <name type="scientific">Lepeophtheirus salmonis</name>
    <name type="common">Salmon louse</name>
    <name type="synonym">Caligus salmonis</name>
    <dbReference type="NCBI Taxonomy" id="72036"/>
    <lineage>
        <taxon>Eukaryota</taxon>
        <taxon>Metazoa</taxon>
        <taxon>Ecdysozoa</taxon>
        <taxon>Arthropoda</taxon>
        <taxon>Crustacea</taxon>
        <taxon>Multicrustacea</taxon>
        <taxon>Hexanauplia</taxon>
        <taxon>Copepoda</taxon>
        <taxon>Siphonostomatoida</taxon>
        <taxon>Caligidae</taxon>
        <taxon>Lepeophtheirus</taxon>
    </lineage>
</organism>
<proteinExistence type="predicted"/>
<protein>
    <submittedName>
        <fullName evidence="1">Uncharacterized protein</fullName>
    </submittedName>
</protein>
<dbReference type="AlphaFoldDB" id="A0A0K2V0L6"/>
<feature type="non-terminal residue" evidence="1">
    <location>
        <position position="1"/>
    </location>
</feature>